<dbReference type="PROSITE" id="PS50092">
    <property type="entry name" value="TSP1"/>
    <property type="match status" value="1"/>
</dbReference>
<dbReference type="AlphaFoldDB" id="A0A673GMF9"/>
<keyword evidence="1 3" id="KW-0732">Signal</keyword>
<evidence type="ECO:0000313" key="5">
    <source>
        <dbReference type="Ensembl" id="ENSSRHP00000014530.1"/>
    </source>
</evidence>
<organism evidence="5 6">
    <name type="scientific">Sinocyclocheilus rhinocerous</name>
    <dbReference type="NCBI Taxonomy" id="307959"/>
    <lineage>
        <taxon>Eukaryota</taxon>
        <taxon>Metazoa</taxon>
        <taxon>Chordata</taxon>
        <taxon>Craniata</taxon>
        <taxon>Vertebrata</taxon>
        <taxon>Euteleostomi</taxon>
        <taxon>Actinopterygii</taxon>
        <taxon>Neopterygii</taxon>
        <taxon>Teleostei</taxon>
        <taxon>Ostariophysi</taxon>
        <taxon>Cypriniformes</taxon>
        <taxon>Cyprinidae</taxon>
        <taxon>Cyprininae</taxon>
        <taxon>Sinocyclocheilus</taxon>
    </lineage>
</organism>
<dbReference type="PANTHER" id="PTHR46987:SF6">
    <property type="entry name" value="R-SPONDIN-4"/>
    <property type="match status" value="1"/>
</dbReference>
<feature type="signal peptide" evidence="3">
    <location>
        <begin position="1"/>
        <end position="21"/>
    </location>
</feature>
<dbReference type="SUPFAM" id="SSF82895">
    <property type="entry name" value="TSP-1 type 1 repeat"/>
    <property type="match status" value="1"/>
</dbReference>
<dbReference type="PANTHER" id="PTHR46987">
    <property type="entry name" value="NEUROHYPOPHYSIAL HORMONES, N-TERMINAL DOMAIN CONTAINING PROTEIN"/>
    <property type="match status" value="1"/>
</dbReference>
<evidence type="ECO:0000256" key="3">
    <source>
        <dbReference type="SAM" id="SignalP"/>
    </source>
</evidence>
<dbReference type="InterPro" id="IPR051514">
    <property type="entry name" value="R-spondin"/>
</dbReference>
<evidence type="ECO:0000256" key="1">
    <source>
        <dbReference type="ARBA" id="ARBA00022729"/>
    </source>
</evidence>
<dbReference type="Ensembl" id="ENSSRHT00000015025.1">
    <property type="protein sequence ID" value="ENSSRHP00000014530.1"/>
    <property type="gene ID" value="ENSSRHG00000008114.1"/>
</dbReference>
<dbReference type="InterPro" id="IPR043601">
    <property type="entry name" value="Rspo_Fu-CRD_dom"/>
</dbReference>
<accession>A0A673GMF9</accession>
<reference evidence="5" key="2">
    <citation type="submission" date="2025-09" db="UniProtKB">
        <authorList>
            <consortium name="Ensembl"/>
        </authorList>
    </citation>
    <scope>IDENTIFICATION</scope>
</reference>
<feature type="domain" description="R-spondin Fu-CRD" evidence="4">
    <location>
        <begin position="33"/>
        <end position="118"/>
    </location>
</feature>
<keyword evidence="6" id="KW-1185">Reference proteome</keyword>
<dbReference type="Pfam" id="PF15913">
    <property type="entry name" value="Furin-like_2"/>
    <property type="match status" value="1"/>
</dbReference>
<evidence type="ECO:0000256" key="2">
    <source>
        <dbReference type="ARBA" id="ARBA00023180"/>
    </source>
</evidence>
<dbReference type="Gene3D" id="2.20.100.10">
    <property type="entry name" value="Thrombospondin type-1 (TSP1) repeat"/>
    <property type="match status" value="1"/>
</dbReference>
<protein>
    <submittedName>
        <fullName evidence="5">R-spondin 4</fullName>
    </submittedName>
</protein>
<keyword evidence="2" id="KW-0325">Glycoprotein</keyword>
<proteinExistence type="predicted"/>
<dbReference type="InterPro" id="IPR000884">
    <property type="entry name" value="TSP1_rpt"/>
</dbReference>
<evidence type="ECO:0000313" key="6">
    <source>
        <dbReference type="Proteomes" id="UP000472270"/>
    </source>
</evidence>
<dbReference type="InterPro" id="IPR036383">
    <property type="entry name" value="TSP1_rpt_sf"/>
</dbReference>
<feature type="chain" id="PRO_5025599019" evidence="3">
    <location>
        <begin position="22"/>
        <end position="228"/>
    </location>
</feature>
<reference evidence="5" key="1">
    <citation type="submission" date="2025-08" db="UniProtKB">
        <authorList>
            <consortium name="Ensembl"/>
        </authorList>
    </citation>
    <scope>IDENTIFICATION</scope>
</reference>
<name>A0A673GMF9_9TELE</name>
<dbReference type="Proteomes" id="UP000472270">
    <property type="component" value="Unassembled WGS sequence"/>
</dbReference>
<evidence type="ECO:0000259" key="4">
    <source>
        <dbReference type="Pfam" id="PF15913"/>
    </source>
</evidence>
<dbReference type="Gene3D" id="2.10.220.10">
    <property type="entry name" value="Hormone Receptor, Insulin-like Growth Factor Receptor 1, Chain A, domain 2"/>
    <property type="match status" value="1"/>
</dbReference>
<sequence length="228" mass="26085">MHWQLLALLSLVCQTLILTLAARKQSESWRQDCRSCQECSKENGCLRCSERLFLFLNRDGMSHHGSCVHSCPSGHFGLRGKDLNRCMSESILENSSFISNNCILAKKGKLSVKIKSISQNKYSLSVCTPEGCVLSIFGFWGEWSPCQHNGLNCGVRWGQQSRTRELSRNTPEETEALCPPQTVSRKCRMKKKCPKDKKKNVRREERRKAQKMLKLFGNKTVTEPPWQM</sequence>